<evidence type="ECO:0000313" key="2">
    <source>
        <dbReference type="EMBL" id="CAE0016580.1"/>
    </source>
</evidence>
<sequence>MRRSSKTGKSEAKARARSKSSFQKGAFAGPDQPSLFECKEIRGKRNLKQTYIWVDMAGIKIISGKSKTVKLCLEFKGIISWEVQDDNFNLKIGSMVQGVSMEKKFVIGFEKAIELKEAIEERVQIQVQRPSTAAQLRDRALHLEVGDLIDVDLLASVPKFGTGSFVGAATENEKKSEKNARLVKRMSAFAGRGETIQPSDLKDPKKKVSVSVESFPCLMLNEAGEVEVDVLLICKDDGIHTVQGIGEDKKVIFVDYGDIQTFITTKEGFSLKVNVDDGFMTLRYKTSDAESIYTNVCEFAKREVDKVAVEDELDQMVAKVRTIMQGTIKQLDHVGTQQDLINLCNITTRLLTLFKC</sequence>
<evidence type="ECO:0000256" key="1">
    <source>
        <dbReference type="SAM" id="MobiDB-lite"/>
    </source>
</evidence>
<organism evidence="2">
    <name type="scientific">Chloropicon laureae</name>
    <dbReference type="NCBI Taxonomy" id="464258"/>
    <lineage>
        <taxon>Eukaryota</taxon>
        <taxon>Viridiplantae</taxon>
        <taxon>Chlorophyta</taxon>
        <taxon>Chloropicophyceae</taxon>
        <taxon>Chloropicales</taxon>
        <taxon>Chloropicaceae</taxon>
        <taxon>Chloropicon</taxon>
    </lineage>
</organism>
<dbReference type="EMBL" id="HBHU01004824">
    <property type="protein sequence ID" value="CAE0016580.1"/>
    <property type="molecule type" value="Transcribed_RNA"/>
</dbReference>
<reference evidence="2" key="1">
    <citation type="submission" date="2021-01" db="EMBL/GenBank/DDBJ databases">
        <authorList>
            <person name="Corre E."/>
            <person name="Pelletier E."/>
            <person name="Niang G."/>
            <person name="Scheremetjew M."/>
            <person name="Finn R."/>
            <person name="Kale V."/>
            <person name="Holt S."/>
            <person name="Cochrane G."/>
            <person name="Meng A."/>
            <person name="Brown T."/>
            <person name="Cohen L."/>
        </authorList>
    </citation>
    <scope>NUCLEOTIDE SEQUENCE</scope>
    <source>
        <strain evidence="2">RCC856</strain>
    </source>
</reference>
<name>A0A7S2Z1U4_9CHLO</name>
<gene>
    <name evidence="2" type="ORF">CLAU1311_LOCUS3111</name>
</gene>
<protein>
    <submittedName>
        <fullName evidence="2">Uncharacterized protein</fullName>
    </submittedName>
</protein>
<feature type="region of interest" description="Disordered" evidence="1">
    <location>
        <begin position="1"/>
        <end position="28"/>
    </location>
</feature>
<proteinExistence type="predicted"/>
<dbReference type="AlphaFoldDB" id="A0A7S2Z1U4"/>
<accession>A0A7S2Z1U4</accession>